<evidence type="ECO:0000313" key="3">
    <source>
        <dbReference type="Proteomes" id="UP000263517"/>
    </source>
</evidence>
<organism evidence="2 3">
    <name type="scientific">Alteromonas australica</name>
    <dbReference type="NCBI Taxonomy" id="589873"/>
    <lineage>
        <taxon>Bacteria</taxon>
        <taxon>Pseudomonadati</taxon>
        <taxon>Pseudomonadota</taxon>
        <taxon>Gammaproteobacteria</taxon>
        <taxon>Alteromonadales</taxon>
        <taxon>Alteromonadaceae</taxon>
        <taxon>Alteromonas/Salinimonas group</taxon>
        <taxon>Alteromonas</taxon>
    </lineage>
</organism>
<dbReference type="PROSITE" id="PS50943">
    <property type="entry name" value="HTH_CROC1"/>
    <property type="match status" value="1"/>
</dbReference>
<dbReference type="SMART" id="SM00530">
    <property type="entry name" value="HTH_XRE"/>
    <property type="match status" value="1"/>
</dbReference>
<reference evidence="2 3" key="1">
    <citation type="journal article" date="2018" name="Nat. Biotechnol.">
        <title>A standardized bacterial taxonomy based on genome phylogeny substantially revises the tree of life.</title>
        <authorList>
            <person name="Parks D.H."/>
            <person name="Chuvochina M."/>
            <person name="Waite D.W."/>
            <person name="Rinke C."/>
            <person name="Skarshewski A."/>
            <person name="Chaumeil P.A."/>
            <person name="Hugenholtz P."/>
        </authorList>
    </citation>
    <scope>NUCLEOTIDE SEQUENCE [LARGE SCALE GENOMIC DNA]</scope>
    <source>
        <strain evidence="2">UBA11978</strain>
    </source>
</reference>
<dbReference type="InterPro" id="IPR001387">
    <property type="entry name" value="Cro/C1-type_HTH"/>
</dbReference>
<protein>
    <recommendedName>
        <fullName evidence="1">HTH cro/C1-type domain-containing protein</fullName>
    </recommendedName>
</protein>
<dbReference type="Gene3D" id="1.10.260.40">
    <property type="entry name" value="lambda repressor-like DNA-binding domains"/>
    <property type="match status" value="1"/>
</dbReference>
<feature type="domain" description="HTH cro/C1-type" evidence="1">
    <location>
        <begin position="11"/>
        <end position="65"/>
    </location>
</feature>
<dbReference type="Pfam" id="PF01381">
    <property type="entry name" value="HTH_3"/>
    <property type="match status" value="1"/>
</dbReference>
<evidence type="ECO:0000259" key="1">
    <source>
        <dbReference type="PROSITE" id="PS50943"/>
    </source>
</evidence>
<gene>
    <name evidence="2" type="ORF">DCW74_01500</name>
</gene>
<proteinExistence type="predicted"/>
<dbReference type="InterPro" id="IPR010982">
    <property type="entry name" value="Lambda_DNA-bd_dom_sf"/>
</dbReference>
<dbReference type="CDD" id="cd00093">
    <property type="entry name" value="HTH_XRE"/>
    <property type="match status" value="1"/>
</dbReference>
<dbReference type="GO" id="GO:0003677">
    <property type="term" value="F:DNA binding"/>
    <property type="evidence" value="ECO:0007669"/>
    <property type="project" value="InterPro"/>
</dbReference>
<comment type="caution">
    <text evidence="2">The sequence shown here is derived from an EMBL/GenBank/DDBJ whole genome shotgun (WGS) entry which is preliminary data.</text>
</comment>
<name>A0A350NZC4_9ALTE</name>
<dbReference type="EMBL" id="DNAN01000053">
    <property type="protein sequence ID" value="HAW74391.1"/>
    <property type="molecule type" value="Genomic_DNA"/>
</dbReference>
<evidence type="ECO:0000313" key="2">
    <source>
        <dbReference type="EMBL" id="HAW74391.1"/>
    </source>
</evidence>
<sequence length="68" mass="7666">MIKSHWIGSLIKEERVKLKLTQKELSRQTGIGVNTLSSIEQGFSGVALEKIEKVLSELGWELDAHPYD</sequence>
<dbReference type="AlphaFoldDB" id="A0A350NZC4"/>
<accession>A0A350NZC4</accession>
<dbReference type="SUPFAM" id="SSF47413">
    <property type="entry name" value="lambda repressor-like DNA-binding domains"/>
    <property type="match status" value="1"/>
</dbReference>
<dbReference type="Proteomes" id="UP000263517">
    <property type="component" value="Unassembled WGS sequence"/>
</dbReference>